<keyword evidence="1" id="KW-0175">Coiled coil</keyword>
<feature type="compositionally biased region" description="Basic residues" evidence="2">
    <location>
        <begin position="219"/>
        <end position="237"/>
    </location>
</feature>
<evidence type="ECO:0000313" key="4">
    <source>
        <dbReference type="Proteomes" id="UP000799771"/>
    </source>
</evidence>
<proteinExistence type="predicted"/>
<sequence>MSQQGSPRKSNPGRSTTESDRMPFAAAEALLWGKEIKRNLEFIVPQMKELQRQHEAYDARIQAAEITAEAAEAATARVQRIEQKLVAMEEDDTDRPFDKWVGEEITQLKMFADRNKDVRTKLTELENRFLNATDSLDTARDMSKDLRSVFRHLDDLEIDRRGQSNRIKAMEKEILDLRMLCHGYAARDKELQRVVGRPDTLSKTIVWPREVQLHDNRSRRSSRASPRSKKAASQKRRMTAESETEDEDLNSPGRGRIQVPRSSSITSNSDAVLVSSSPSKDLRYTMPVYLEQANRNKSERAHFSRNHALMSTNFFPKHN</sequence>
<dbReference type="Proteomes" id="UP000799771">
    <property type="component" value="Unassembled WGS sequence"/>
</dbReference>
<feature type="region of interest" description="Disordered" evidence="2">
    <location>
        <begin position="1"/>
        <end position="23"/>
    </location>
</feature>
<accession>A0A6A6AL51</accession>
<keyword evidence="4" id="KW-1185">Reference proteome</keyword>
<dbReference type="RefSeq" id="XP_033527089.1">
    <property type="nucleotide sequence ID" value="XM_033672733.1"/>
</dbReference>
<protein>
    <submittedName>
        <fullName evidence="3">Uncharacterized protein</fullName>
    </submittedName>
</protein>
<gene>
    <name evidence="3" type="ORF">P153DRAFT_428765</name>
</gene>
<reference evidence="3" key="1">
    <citation type="journal article" date="2020" name="Stud. Mycol.">
        <title>101 Dothideomycetes genomes: a test case for predicting lifestyles and emergence of pathogens.</title>
        <authorList>
            <person name="Haridas S."/>
            <person name="Albert R."/>
            <person name="Binder M."/>
            <person name="Bloem J."/>
            <person name="Labutti K."/>
            <person name="Salamov A."/>
            <person name="Andreopoulos B."/>
            <person name="Baker S."/>
            <person name="Barry K."/>
            <person name="Bills G."/>
            <person name="Bluhm B."/>
            <person name="Cannon C."/>
            <person name="Castanera R."/>
            <person name="Culley D."/>
            <person name="Daum C."/>
            <person name="Ezra D."/>
            <person name="Gonzalez J."/>
            <person name="Henrissat B."/>
            <person name="Kuo A."/>
            <person name="Liang C."/>
            <person name="Lipzen A."/>
            <person name="Lutzoni F."/>
            <person name="Magnuson J."/>
            <person name="Mondo S."/>
            <person name="Nolan M."/>
            <person name="Ohm R."/>
            <person name="Pangilinan J."/>
            <person name="Park H.-J."/>
            <person name="Ramirez L."/>
            <person name="Alfaro M."/>
            <person name="Sun H."/>
            <person name="Tritt A."/>
            <person name="Yoshinaga Y."/>
            <person name="Zwiers L.-H."/>
            <person name="Turgeon B."/>
            <person name="Goodwin S."/>
            <person name="Spatafora J."/>
            <person name="Crous P."/>
            <person name="Grigoriev I."/>
        </authorList>
    </citation>
    <scope>NUCLEOTIDE SEQUENCE</scope>
    <source>
        <strain evidence="3">CBS 119687</strain>
    </source>
</reference>
<feature type="region of interest" description="Disordered" evidence="2">
    <location>
        <begin position="212"/>
        <end position="278"/>
    </location>
</feature>
<organism evidence="3 4">
    <name type="scientific">Dothidotthia symphoricarpi CBS 119687</name>
    <dbReference type="NCBI Taxonomy" id="1392245"/>
    <lineage>
        <taxon>Eukaryota</taxon>
        <taxon>Fungi</taxon>
        <taxon>Dikarya</taxon>
        <taxon>Ascomycota</taxon>
        <taxon>Pezizomycotina</taxon>
        <taxon>Dothideomycetes</taxon>
        <taxon>Pleosporomycetidae</taxon>
        <taxon>Pleosporales</taxon>
        <taxon>Dothidotthiaceae</taxon>
        <taxon>Dothidotthia</taxon>
    </lineage>
</organism>
<name>A0A6A6AL51_9PLEO</name>
<dbReference type="OrthoDB" id="3647228at2759"/>
<dbReference type="GeneID" id="54413165"/>
<feature type="compositionally biased region" description="Polar residues" evidence="2">
    <location>
        <begin position="260"/>
        <end position="278"/>
    </location>
</feature>
<dbReference type="AlphaFoldDB" id="A0A6A6AL51"/>
<dbReference type="EMBL" id="ML977500">
    <property type="protein sequence ID" value="KAF2132702.1"/>
    <property type="molecule type" value="Genomic_DNA"/>
</dbReference>
<evidence type="ECO:0000313" key="3">
    <source>
        <dbReference type="EMBL" id="KAF2132702.1"/>
    </source>
</evidence>
<evidence type="ECO:0000256" key="1">
    <source>
        <dbReference type="SAM" id="Coils"/>
    </source>
</evidence>
<evidence type="ECO:0000256" key="2">
    <source>
        <dbReference type="SAM" id="MobiDB-lite"/>
    </source>
</evidence>
<feature type="coiled-coil region" evidence="1">
    <location>
        <begin position="47"/>
        <end position="128"/>
    </location>
</feature>
<feature type="compositionally biased region" description="Polar residues" evidence="2">
    <location>
        <begin position="1"/>
        <end position="16"/>
    </location>
</feature>